<gene>
    <name evidence="1" type="ORF">S01H1_46813</name>
</gene>
<proteinExistence type="predicted"/>
<comment type="caution">
    <text evidence="1">The sequence shown here is derived from an EMBL/GenBank/DDBJ whole genome shotgun (WGS) entry which is preliminary data.</text>
</comment>
<sequence>QGSDFFVEAFEKLKDEAKKTDINNASSNFFLFFTSPLYHRQKKWKSSLL</sequence>
<evidence type="ECO:0000313" key="1">
    <source>
        <dbReference type="EMBL" id="GAG10918.1"/>
    </source>
</evidence>
<protein>
    <submittedName>
        <fullName evidence="1">Uncharacterized protein</fullName>
    </submittedName>
</protein>
<feature type="non-terminal residue" evidence="1">
    <location>
        <position position="1"/>
    </location>
</feature>
<dbReference type="AlphaFoldDB" id="X0VEL1"/>
<dbReference type="EMBL" id="BARS01029989">
    <property type="protein sequence ID" value="GAG10918.1"/>
    <property type="molecule type" value="Genomic_DNA"/>
</dbReference>
<organism evidence="1">
    <name type="scientific">marine sediment metagenome</name>
    <dbReference type="NCBI Taxonomy" id="412755"/>
    <lineage>
        <taxon>unclassified sequences</taxon>
        <taxon>metagenomes</taxon>
        <taxon>ecological metagenomes</taxon>
    </lineage>
</organism>
<reference evidence="1" key="1">
    <citation type="journal article" date="2014" name="Front. Microbiol.">
        <title>High frequency of phylogenetically diverse reductive dehalogenase-homologous genes in deep subseafloor sedimentary metagenomes.</title>
        <authorList>
            <person name="Kawai M."/>
            <person name="Futagami T."/>
            <person name="Toyoda A."/>
            <person name="Takaki Y."/>
            <person name="Nishi S."/>
            <person name="Hori S."/>
            <person name="Arai W."/>
            <person name="Tsubouchi T."/>
            <person name="Morono Y."/>
            <person name="Uchiyama I."/>
            <person name="Ito T."/>
            <person name="Fujiyama A."/>
            <person name="Inagaki F."/>
            <person name="Takami H."/>
        </authorList>
    </citation>
    <scope>NUCLEOTIDE SEQUENCE</scope>
    <source>
        <strain evidence="1">Expedition CK06-06</strain>
    </source>
</reference>
<accession>X0VEL1</accession>
<name>X0VEL1_9ZZZZ</name>